<dbReference type="InterPro" id="IPR012795">
    <property type="entry name" value="tRNA_Ile_lys_synt_N"/>
</dbReference>
<evidence type="ECO:0000256" key="8">
    <source>
        <dbReference type="HAMAP-Rule" id="MF_01161"/>
    </source>
</evidence>
<dbReference type="Proteomes" id="UP001230035">
    <property type="component" value="Unassembled WGS sequence"/>
</dbReference>
<dbReference type="EMBL" id="JASGBP010000003">
    <property type="protein sequence ID" value="MDI9257075.1"/>
    <property type="molecule type" value="Genomic_DNA"/>
</dbReference>
<keyword evidence="3 8" id="KW-0436">Ligase</keyword>
<comment type="domain">
    <text evidence="8">The N-terminal region contains the highly conserved SGGXDS motif, predicted to be a P-loop motif involved in ATP binding.</text>
</comment>
<feature type="domain" description="Lysidine-tRNA(Ile) synthetase C-terminal" evidence="9">
    <location>
        <begin position="360"/>
        <end position="432"/>
    </location>
</feature>
<dbReference type="CDD" id="cd01992">
    <property type="entry name" value="TilS_N"/>
    <property type="match status" value="1"/>
</dbReference>
<dbReference type="NCBIfam" id="TIGR02432">
    <property type="entry name" value="lysidine_TilS_N"/>
    <property type="match status" value="1"/>
</dbReference>
<evidence type="ECO:0000313" key="11">
    <source>
        <dbReference type="Proteomes" id="UP001230035"/>
    </source>
</evidence>
<comment type="similarity">
    <text evidence="8">Belongs to the tRNA(Ile)-lysidine synthase family.</text>
</comment>
<comment type="caution">
    <text evidence="10">The sequence shown here is derived from an EMBL/GenBank/DDBJ whole genome shotgun (WGS) entry which is preliminary data.</text>
</comment>
<evidence type="ECO:0000313" key="10">
    <source>
        <dbReference type="EMBL" id="MDI9257075.1"/>
    </source>
</evidence>
<evidence type="ECO:0000259" key="9">
    <source>
        <dbReference type="SMART" id="SM00977"/>
    </source>
</evidence>
<evidence type="ECO:0000256" key="4">
    <source>
        <dbReference type="ARBA" id="ARBA00022694"/>
    </source>
</evidence>
<comment type="function">
    <text evidence="8">Ligates lysine onto the cytidine present at position 34 of the AUA codon-specific tRNA(Ile) that contains the anticodon CAU, in an ATP-dependent manner. Cytidine is converted to lysidine, thus changing the amino acid specificity of the tRNA from methionine to isoleucine.</text>
</comment>
<evidence type="ECO:0000256" key="7">
    <source>
        <dbReference type="ARBA" id="ARBA00048539"/>
    </source>
</evidence>
<dbReference type="Gene3D" id="3.40.50.620">
    <property type="entry name" value="HUPs"/>
    <property type="match status" value="1"/>
</dbReference>
<dbReference type="NCBIfam" id="TIGR02433">
    <property type="entry name" value="lysidine_TilS_C"/>
    <property type="match status" value="1"/>
</dbReference>
<dbReference type="RefSeq" id="WP_283238760.1">
    <property type="nucleotide sequence ID" value="NZ_JASGBP010000003.1"/>
</dbReference>
<dbReference type="EC" id="6.3.4.19" evidence="8"/>
<dbReference type="Pfam" id="PF01171">
    <property type="entry name" value="ATP_bind_3"/>
    <property type="match status" value="1"/>
</dbReference>
<name>A0ABT6XPR7_9FLAO</name>
<dbReference type="SUPFAM" id="SSF52402">
    <property type="entry name" value="Adenine nucleotide alpha hydrolases-like"/>
    <property type="match status" value="1"/>
</dbReference>
<dbReference type="PANTHER" id="PTHR43033:SF1">
    <property type="entry name" value="TRNA(ILE)-LYSIDINE SYNTHASE-RELATED"/>
    <property type="match status" value="1"/>
</dbReference>
<keyword evidence="11" id="KW-1185">Reference proteome</keyword>
<dbReference type="InterPro" id="IPR012094">
    <property type="entry name" value="tRNA_Ile_lys_synt"/>
</dbReference>
<dbReference type="PANTHER" id="PTHR43033">
    <property type="entry name" value="TRNA(ILE)-LYSIDINE SYNTHASE-RELATED"/>
    <property type="match status" value="1"/>
</dbReference>
<protein>
    <recommendedName>
        <fullName evidence="8">tRNA(Ile)-lysidine synthase</fullName>
        <ecNumber evidence="8">6.3.4.19</ecNumber>
    </recommendedName>
    <alternativeName>
        <fullName evidence="8">tRNA(Ile)-2-lysyl-cytidine synthase</fullName>
    </alternativeName>
    <alternativeName>
        <fullName evidence="8">tRNA(Ile)-lysidine synthetase</fullName>
    </alternativeName>
</protein>
<keyword evidence="5 8" id="KW-0547">Nucleotide-binding</keyword>
<gene>
    <name evidence="8 10" type="primary">tilS</name>
    <name evidence="10" type="ORF">QHT84_06575</name>
</gene>
<dbReference type="SUPFAM" id="SSF56037">
    <property type="entry name" value="PheT/TilS domain"/>
    <property type="match status" value="1"/>
</dbReference>
<dbReference type="InterPro" id="IPR012796">
    <property type="entry name" value="Lysidine-tRNA-synth_C"/>
</dbReference>
<dbReference type="GO" id="GO:0032267">
    <property type="term" value="F:tRNA(Ile)-lysidine synthase activity"/>
    <property type="evidence" value="ECO:0007669"/>
    <property type="project" value="UniProtKB-EC"/>
</dbReference>
<comment type="subcellular location">
    <subcellularLocation>
        <location evidence="1 8">Cytoplasm</location>
    </subcellularLocation>
</comment>
<keyword evidence="4 8" id="KW-0819">tRNA processing</keyword>
<dbReference type="HAMAP" id="MF_01161">
    <property type="entry name" value="tRNA_Ile_lys_synt"/>
    <property type="match status" value="1"/>
</dbReference>
<accession>A0ABT6XPR7</accession>
<evidence type="ECO:0000256" key="1">
    <source>
        <dbReference type="ARBA" id="ARBA00004496"/>
    </source>
</evidence>
<comment type="catalytic activity">
    <reaction evidence="7 8">
        <text>cytidine(34) in tRNA(Ile2) + L-lysine + ATP = lysidine(34) in tRNA(Ile2) + AMP + diphosphate + H(+)</text>
        <dbReference type="Rhea" id="RHEA:43744"/>
        <dbReference type="Rhea" id="RHEA-COMP:10625"/>
        <dbReference type="Rhea" id="RHEA-COMP:10670"/>
        <dbReference type="ChEBI" id="CHEBI:15378"/>
        <dbReference type="ChEBI" id="CHEBI:30616"/>
        <dbReference type="ChEBI" id="CHEBI:32551"/>
        <dbReference type="ChEBI" id="CHEBI:33019"/>
        <dbReference type="ChEBI" id="CHEBI:82748"/>
        <dbReference type="ChEBI" id="CHEBI:83665"/>
        <dbReference type="ChEBI" id="CHEBI:456215"/>
        <dbReference type="EC" id="6.3.4.19"/>
    </reaction>
</comment>
<evidence type="ECO:0000256" key="2">
    <source>
        <dbReference type="ARBA" id="ARBA00022490"/>
    </source>
</evidence>
<dbReference type="Pfam" id="PF11734">
    <property type="entry name" value="TilS_C"/>
    <property type="match status" value="1"/>
</dbReference>
<feature type="binding site" evidence="8">
    <location>
        <begin position="26"/>
        <end position="31"/>
    </location>
    <ligand>
        <name>ATP</name>
        <dbReference type="ChEBI" id="CHEBI:30616"/>
    </ligand>
</feature>
<dbReference type="InterPro" id="IPR014729">
    <property type="entry name" value="Rossmann-like_a/b/a_fold"/>
</dbReference>
<evidence type="ECO:0000256" key="3">
    <source>
        <dbReference type="ARBA" id="ARBA00022598"/>
    </source>
</evidence>
<keyword evidence="2 8" id="KW-0963">Cytoplasm</keyword>
<organism evidence="10 11">
    <name type="scientific">Flavobacterium sedimenticola</name>
    <dbReference type="NCBI Taxonomy" id="3043286"/>
    <lineage>
        <taxon>Bacteria</taxon>
        <taxon>Pseudomonadati</taxon>
        <taxon>Bacteroidota</taxon>
        <taxon>Flavobacteriia</taxon>
        <taxon>Flavobacteriales</taxon>
        <taxon>Flavobacteriaceae</taxon>
        <taxon>Flavobacterium</taxon>
    </lineage>
</organism>
<dbReference type="InterPro" id="IPR011063">
    <property type="entry name" value="TilS/TtcA_N"/>
</dbReference>
<evidence type="ECO:0000256" key="5">
    <source>
        <dbReference type="ARBA" id="ARBA00022741"/>
    </source>
</evidence>
<sequence length="436" mass="50288">MLSKFQNHLHTNLSFLEGKKLLLAVSGGIDSMVLVDLCFQLKLDFAVAHCNFQLRGEESDADESFVSSQTEKLQVPLFIQKFDTQAFAEQQKMSIQVVARNLRYEWFYTLLAQHQFDYLLTAHHLDDSVETFLINFTRGSGLEGLLGIPQQNDKMVRPLLVFSRSEIQNYASENNIPWREDSSNASDKYVRNKLRHEVIPVLKALNPSFLASFENTIGYLKQSQSLAEDAAAMVYQKVATEEEHHTVIDLKALLSYPNYRAYLFAWLQPFGFTDWAAVYDLLDAQSGKQVLSDSHILLKNRGVLLLFPKQTPVSDEVYWIPKDQTEVKVPLKMSFCEVVNISNQTSNVIFVDENLLQFPLTLRRWQEGDIFYPFGMTGRKKLSKFFKDEKYSLRDKANVWLLCSDAEIVWIVGKRQDERFKVTASTTKILKIKYTR</sequence>
<keyword evidence="6 8" id="KW-0067">ATP-binding</keyword>
<evidence type="ECO:0000256" key="6">
    <source>
        <dbReference type="ARBA" id="ARBA00022840"/>
    </source>
</evidence>
<proteinExistence type="inferred from homology"/>
<dbReference type="SMART" id="SM00977">
    <property type="entry name" value="TilS_C"/>
    <property type="match status" value="1"/>
</dbReference>
<reference evidence="10 11" key="1">
    <citation type="submission" date="2023-05" db="EMBL/GenBank/DDBJ databases">
        <title>Flavobacterium sedimenti sp. nov., isolated from the sediment.</title>
        <authorList>
            <person name="Wu N."/>
        </authorList>
    </citation>
    <scope>NUCLEOTIDE SEQUENCE [LARGE SCALE GENOMIC DNA]</scope>
    <source>
        <strain evidence="10 11">YZ-48</strain>
    </source>
</reference>